<comment type="caution">
    <text evidence="1">The sequence shown here is derived from an EMBL/GenBank/DDBJ whole genome shotgun (WGS) entry which is preliminary data.</text>
</comment>
<evidence type="ECO:0000313" key="1">
    <source>
        <dbReference type="EMBL" id="KFL31475.1"/>
    </source>
</evidence>
<dbReference type="STRING" id="46914.JP75_07985"/>
<keyword evidence="2" id="KW-1185">Reference proteome</keyword>
<dbReference type="AlphaFoldDB" id="A0A087M3M2"/>
<dbReference type="Proteomes" id="UP000028981">
    <property type="component" value="Unassembled WGS sequence"/>
</dbReference>
<dbReference type="RefSeq" id="WP_035081268.1">
    <property type="nucleotide sequence ID" value="NZ_JQGC01000006.1"/>
</dbReference>
<sequence>MALRRFVVPVTVDGDGDAEVFSPVLSGKLISFRYVKDDFTDGVDFTVTAEASGETLWAEENVNASATRYPRGALHSTAGAASLYAALGEAVNGKITLSQDRVKFVVAAGGDETSGTFHITIDG</sequence>
<dbReference type="OrthoDB" id="8266082at2"/>
<accession>A0A087M3M2</accession>
<proteinExistence type="predicted"/>
<gene>
    <name evidence="1" type="ORF">JP75_07985</name>
</gene>
<reference evidence="1 2" key="1">
    <citation type="submission" date="2014-08" db="EMBL/GenBank/DDBJ databases">
        <authorList>
            <person name="Hassan Y.I."/>
            <person name="Lepp D."/>
            <person name="Zhou T."/>
        </authorList>
    </citation>
    <scope>NUCLEOTIDE SEQUENCE [LARGE SCALE GENOMIC DNA]</scope>
    <source>
        <strain evidence="1 2">IFO13584</strain>
    </source>
</reference>
<dbReference type="EMBL" id="JQGC01000006">
    <property type="protein sequence ID" value="KFL31475.1"/>
    <property type="molecule type" value="Genomic_DNA"/>
</dbReference>
<protein>
    <submittedName>
        <fullName evidence="1">Uncharacterized protein</fullName>
    </submittedName>
</protein>
<name>A0A087M3M2_9HYPH</name>
<organism evidence="1 2">
    <name type="scientific">Devosia riboflavina</name>
    <dbReference type="NCBI Taxonomy" id="46914"/>
    <lineage>
        <taxon>Bacteria</taxon>
        <taxon>Pseudomonadati</taxon>
        <taxon>Pseudomonadota</taxon>
        <taxon>Alphaproteobacteria</taxon>
        <taxon>Hyphomicrobiales</taxon>
        <taxon>Devosiaceae</taxon>
        <taxon>Devosia</taxon>
    </lineage>
</organism>
<evidence type="ECO:0000313" key="2">
    <source>
        <dbReference type="Proteomes" id="UP000028981"/>
    </source>
</evidence>